<dbReference type="InterPro" id="IPR006070">
    <property type="entry name" value="Sua5-like_dom"/>
</dbReference>
<evidence type="ECO:0000256" key="1">
    <source>
        <dbReference type="ARBA" id="ARBA00004496"/>
    </source>
</evidence>
<dbReference type="PATRIC" id="fig|1619000.3.peg.238"/>
<evidence type="ECO:0000256" key="8">
    <source>
        <dbReference type="ARBA" id="ARBA00022741"/>
    </source>
</evidence>
<dbReference type="Gene3D" id="3.90.870.10">
    <property type="entry name" value="DHBP synthase"/>
    <property type="match status" value="1"/>
</dbReference>
<keyword evidence="7" id="KW-0548">Nucleotidyltransferase</keyword>
<comment type="catalytic activity">
    <reaction evidence="11">
        <text>L-threonine + hydrogencarbonate + ATP = L-threonylcarbamoyladenylate + diphosphate + H2O</text>
        <dbReference type="Rhea" id="RHEA:36407"/>
        <dbReference type="ChEBI" id="CHEBI:15377"/>
        <dbReference type="ChEBI" id="CHEBI:17544"/>
        <dbReference type="ChEBI" id="CHEBI:30616"/>
        <dbReference type="ChEBI" id="CHEBI:33019"/>
        <dbReference type="ChEBI" id="CHEBI:57926"/>
        <dbReference type="ChEBI" id="CHEBI:73682"/>
        <dbReference type="EC" id="2.7.7.87"/>
    </reaction>
</comment>
<evidence type="ECO:0000256" key="10">
    <source>
        <dbReference type="ARBA" id="ARBA00029774"/>
    </source>
</evidence>
<dbReference type="EC" id="2.7.7.87" evidence="3"/>
<keyword evidence="5" id="KW-0808">Transferase</keyword>
<dbReference type="AlphaFoldDB" id="A0A0G1LS41"/>
<feature type="domain" description="YrdC-like" evidence="12">
    <location>
        <begin position="5"/>
        <end position="198"/>
    </location>
</feature>
<sequence>MKKINEEIKKAVEILKAGGVVVFPTETAYGLAADATNEKAVRRVFAIKGREGEKTFPMIAASSKMVEKYAILSPNIKKIVKKYWPGPLTVVAPVRIVIVGANGHSSIRSGTIRNGTVAIRVSSNPIAEELSRRLGRPIVSTSANLSGGPACYSVRAVKNQLGDKPDFYFDVGRLPKRKPSTIITEKNGEVIILRVGSIKL</sequence>
<dbReference type="GO" id="GO:0000049">
    <property type="term" value="F:tRNA binding"/>
    <property type="evidence" value="ECO:0007669"/>
    <property type="project" value="TreeGrafter"/>
</dbReference>
<evidence type="ECO:0000256" key="5">
    <source>
        <dbReference type="ARBA" id="ARBA00022679"/>
    </source>
</evidence>
<organism evidence="13 14">
    <name type="scientific">Candidatus Uhrbacteria bacterium GW2011_GWF2_44_350</name>
    <dbReference type="NCBI Taxonomy" id="1619000"/>
    <lineage>
        <taxon>Bacteria</taxon>
        <taxon>Candidatus Uhriibacteriota</taxon>
    </lineage>
</organism>
<evidence type="ECO:0000259" key="12">
    <source>
        <dbReference type="PROSITE" id="PS51163"/>
    </source>
</evidence>
<protein>
    <recommendedName>
        <fullName evidence="10">L-threonylcarbamoyladenylate synthase</fullName>
        <ecNumber evidence="3">2.7.7.87</ecNumber>
    </recommendedName>
    <alternativeName>
        <fullName evidence="10">L-threonylcarbamoyladenylate synthase</fullName>
    </alternativeName>
</protein>
<dbReference type="GO" id="GO:0008033">
    <property type="term" value="P:tRNA processing"/>
    <property type="evidence" value="ECO:0007669"/>
    <property type="project" value="UniProtKB-KW"/>
</dbReference>
<evidence type="ECO:0000256" key="7">
    <source>
        <dbReference type="ARBA" id="ARBA00022695"/>
    </source>
</evidence>
<gene>
    <name evidence="13" type="ORF">UW63_C0011G0013</name>
</gene>
<evidence type="ECO:0000256" key="4">
    <source>
        <dbReference type="ARBA" id="ARBA00022490"/>
    </source>
</evidence>
<reference evidence="13 14" key="1">
    <citation type="journal article" date="2015" name="Nature">
        <title>rRNA introns, odd ribosomes, and small enigmatic genomes across a large radiation of phyla.</title>
        <authorList>
            <person name="Brown C.T."/>
            <person name="Hug L.A."/>
            <person name="Thomas B.C."/>
            <person name="Sharon I."/>
            <person name="Castelle C.J."/>
            <person name="Singh A."/>
            <person name="Wilkins M.J."/>
            <person name="Williams K.H."/>
            <person name="Banfield J.F."/>
        </authorList>
    </citation>
    <scope>NUCLEOTIDE SEQUENCE [LARGE SCALE GENOMIC DNA]</scope>
</reference>
<evidence type="ECO:0000256" key="6">
    <source>
        <dbReference type="ARBA" id="ARBA00022694"/>
    </source>
</evidence>
<dbReference type="InterPro" id="IPR017945">
    <property type="entry name" value="DHBP_synth_RibB-like_a/b_dom"/>
</dbReference>
<name>A0A0G1LS41_9BACT</name>
<comment type="subcellular location">
    <subcellularLocation>
        <location evidence="1">Cytoplasm</location>
    </subcellularLocation>
</comment>
<dbReference type="GO" id="GO:0003725">
    <property type="term" value="F:double-stranded RNA binding"/>
    <property type="evidence" value="ECO:0007669"/>
    <property type="project" value="InterPro"/>
</dbReference>
<dbReference type="Proteomes" id="UP000034154">
    <property type="component" value="Unassembled WGS sequence"/>
</dbReference>
<evidence type="ECO:0000256" key="3">
    <source>
        <dbReference type="ARBA" id="ARBA00012584"/>
    </source>
</evidence>
<dbReference type="GO" id="GO:0006450">
    <property type="term" value="P:regulation of translational fidelity"/>
    <property type="evidence" value="ECO:0007669"/>
    <property type="project" value="TreeGrafter"/>
</dbReference>
<dbReference type="EMBL" id="LCJB01000011">
    <property type="protein sequence ID" value="KKT71682.1"/>
    <property type="molecule type" value="Genomic_DNA"/>
</dbReference>
<comment type="caution">
    <text evidence="13">The sequence shown here is derived from an EMBL/GenBank/DDBJ whole genome shotgun (WGS) entry which is preliminary data.</text>
</comment>
<dbReference type="PANTHER" id="PTHR17490">
    <property type="entry name" value="SUA5"/>
    <property type="match status" value="1"/>
</dbReference>
<keyword evidence="9" id="KW-0067">ATP-binding</keyword>
<dbReference type="PROSITE" id="PS51163">
    <property type="entry name" value="YRDC"/>
    <property type="match status" value="1"/>
</dbReference>
<evidence type="ECO:0000256" key="9">
    <source>
        <dbReference type="ARBA" id="ARBA00022840"/>
    </source>
</evidence>
<dbReference type="SUPFAM" id="SSF55821">
    <property type="entry name" value="YrdC/RibB"/>
    <property type="match status" value="1"/>
</dbReference>
<dbReference type="GO" id="GO:0005524">
    <property type="term" value="F:ATP binding"/>
    <property type="evidence" value="ECO:0007669"/>
    <property type="project" value="UniProtKB-KW"/>
</dbReference>
<dbReference type="GO" id="GO:0005737">
    <property type="term" value="C:cytoplasm"/>
    <property type="evidence" value="ECO:0007669"/>
    <property type="project" value="UniProtKB-SubCell"/>
</dbReference>
<proteinExistence type="inferred from homology"/>
<accession>A0A0G1LS41</accession>
<evidence type="ECO:0000256" key="2">
    <source>
        <dbReference type="ARBA" id="ARBA00007663"/>
    </source>
</evidence>
<keyword evidence="6" id="KW-0819">tRNA processing</keyword>
<dbReference type="GO" id="GO:0061710">
    <property type="term" value="F:L-threonylcarbamoyladenylate synthase"/>
    <property type="evidence" value="ECO:0007669"/>
    <property type="project" value="UniProtKB-EC"/>
</dbReference>
<evidence type="ECO:0000256" key="11">
    <source>
        <dbReference type="ARBA" id="ARBA00048366"/>
    </source>
</evidence>
<dbReference type="NCBIfam" id="TIGR00057">
    <property type="entry name" value="L-threonylcarbamoyladenylate synthase"/>
    <property type="match status" value="1"/>
</dbReference>
<evidence type="ECO:0000313" key="14">
    <source>
        <dbReference type="Proteomes" id="UP000034154"/>
    </source>
</evidence>
<comment type="similarity">
    <text evidence="2">Belongs to the SUA5 family.</text>
</comment>
<dbReference type="InterPro" id="IPR050156">
    <property type="entry name" value="TC-AMP_synthase_SUA5"/>
</dbReference>
<evidence type="ECO:0000313" key="13">
    <source>
        <dbReference type="EMBL" id="KKT71682.1"/>
    </source>
</evidence>
<dbReference type="PANTHER" id="PTHR17490:SF16">
    <property type="entry name" value="THREONYLCARBAMOYL-AMP SYNTHASE"/>
    <property type="match status" value="1"/>
</dbReference>
<keyword evidence="8" id="KW-0547">Nucleotide-binding</keyword>
<dbReference type="Pfam" id="PF01300">
    <property type="entry name" value="Sua5_yciO_yrdC"/>
    <property type="match status" value="1"/>
</dbReference>
<keyword evidence="4" id="KW-0963">Cytoplasm</keyword>